<keyword evidence="2" id="KW-0812">Transmembrane</keyword>
<keyword evidence="2" id="KW-0472">Membrane</keyword>
<dbReference type="EMBL" id="UGGV01000001">
    <property type="protein sequence ID" value="STO24988.1"/>
    <property type="molecule type" value="Genomic_DNA"/>
</dbReference>
<dbReference type="OrthoDB" id="5654293at2"/>
<dbReference type="AlphaFoldDB" id="A0A377GJR3"/>
<evidence type="ECO:0000313" key="4">
    <source>
        <dbReference type="EMBL" id="STO24988.1"/>
    </source>
</evidence>
<evidence type="ECO:0000256" key="1">
    <source>
        <dbReference type="SAM" id="MobiDB-lite"/>
    </source>
</evidence>
<feature type="transmembrane region" description="Helical" evidence="2">
    <location>
        <begin position="59"/>
        <end position="83"/>
    </location>
</feature>
<evidence type="ECO:0000313" key="3">
    <source>
        <dbReference type="EMBL" id="SIQ79638.1"/>
    </source>
</evidence>
<keyword evidence="5" id="KW-1185">Reference proteome</keyword>
<organism evidence="4 6">
    <name type="scientific">Fluoribacter gormanii</name>
    <dbReference type="NCBI Taxonomy" id="464"/>
    <lineage>
        <taxon>Bacteria</taxon>
        <taxon>Pseudomonadati</taxon>
        <taxon>Pseudomonadota</taxon>
        <taxon>Gammaproteobacteria</taxon>
        <taxon>Legionellales</taxon>
        <taxon>Legionellaceae</taxon>
        <taxon>Fluoribacter</taxon>
    </lineage>
</organism>
<dbReference type="Proteomes" id="UP000254374">
    <property type="component" value="Unassembled WGS sequence"/>
</dbReference>
<proteinExistence type="predicted"/>
<reference evidence="3 5" key="1">
    <citation type="submission" date="2017-01" db="EMBL/GenBank/DDBJ databases">
        <authorList>
            <person name="Varghese N."/>
            <person name="Submissions S."/>
        </authorList>
    </citation>
    <scope>NUCLEOTIDE SEQUENCE [LARGE SCALE GENOMIC DNA]</scope>
    <source>
        <strain evidence="3 5">ATCC 33342</strain>
    </source>
</reference>
<name>A0A377GJR3_9GAMM</name>
<dbReference type="EMBL" id="FTNL01000003">
    <property type="protein sequence ID" value="SIQ79638.1"/>
    <property type="molecule type" value="Genomic_DNA"/>
</dbReference>
<evidence type="ECO:0000313" key="5">
    <source>
        <dbReference type="Proteomes" id="UP000186808"/>
    </source>
</evidence>
<gene>
    <name evidence="4" type="ORF">NCTC11401_01806</name>
    <name evidence="3" type="ORF">SAMN05421777_10397</name>
</gene>
<evidence type="ECO:0000256" key="2">
    <source>
        <dbReference type="SAM" id="Phobius"/>
    </source>
</evidence>
<dbReference type="Proteomes" id="UP000186808">
    <property type="component" value="Unassembled WGS sequence"/>
</dbReference>
<dbReference type="RefSeq" id="WP_058469087.1">
    <property type="nucleotide sequence ID" value="NZ_CAAAIV010000060.1"/>
</dbReference>
<reference evidence="4 6" key="2">
    <citation type="submission" date="2018-06" db="EMBL/GenBank/DDBJ databases">
        <authorList>
            <consortium name="Pathogen Informatics"/>
            <person name="Doyle S."/>
        </authorList>
    </citation>
    <scope>NUCLEOTIDE SEQUENCE [LARGE SCALE GENOMIC DNA]</scope>
    <source>
        <strain evidence="4 6">NCTC11401</strain>
    </source>
</reference>
<sequence length="170" mass="17901">MTKKNNQQEDDTNYSFLLKCMAALSAAAIATAGIIAAVSLKSAAVATTAIAAKTLLASAFIFAPVLPIALFAIGLMLVVPFLFGCNNNTYTTVRTTTPGYNGIYSFYPPSSVYNGFSYSDNGTSTVYASSNHSHGHTTSGTVHGHSDSHMHGHSGSHVHGHGDSHVHKHF</sequence>
<protein>
    <submittedName>
        <fullName evidence="4">Uncharacterized protein</fullName>
    </submittedName>
</protein>
<accession>A0A377GJR3</accession>
<keyword evidence="2" id="KW-1133">Transmembrane helix</keyword>
<feature type="compositionally biased region" description="Low complexity" evidence="1">
    <location>
        <begin position="129"/>
        <end position="143"/>
    </location>
</feature>
<feature type="region of interest" description="Disordered" evidence="1">
    <location>
        <begin position="129"/>
        <end position="170"/>
    </location>
</feature>
<feature type="compositionally biased region" description="Basic and acidic residues" evidence="1">
    <location>
        <begin position="160"/>
        <end position="170"/>
    </location>
</feature>
<dbReference type="STRING" id="464.Lgor_2758"/>
<evidence type="ECO:0000313" key="6">
    <source>
        <dbReference type="Proteomes" id="UP000254374"/>
    </source>
</evidence>
<feature type="transmembrane region" description="Helical" evidence="2">
    <location>
        <begin position="16"/>
        <end position="38"/>
    </location>
</feature>